<accession>A0A8H7TSZ7</accession>
<gene>
    <name evidence="3" type="ORF">IM811_011412</name>
</gene>
<evidence type="ECO:0000256" key="2">
    <source>
        <dbReference type="SAM" id="MobiDB-lite"/>
    </source>
</evidence>
<feature type="compositionally biased region" description="Basic and acidic residues" evidence="2">
    <location>
        <begin position="148"/>
        <end position="167"/>
    </location>
</feature>
<protein>
    <submittedName>
        <fullName evidence="3">Uncharacterized protein</fullName>
    </submittedName>
</protein>
<evidence type="ECO:0000256" key="1">
    <source>
        <dbReference type="SAM" id="Coils"/>
    </source>
</evidence>
<keyword evidence="1" id="KW-0175">Coiled coil</keyword>
<evidence type="ECO:0000313" key="4">
    <source>
        <dbReference type="Proteomes" id="UP000616885"/>
    </source>
</evidence>
<proteinExistence type="predicted"/>
<dbReference type="Proteomes" id="UP000616885">
    <property type="component" value="Unassembled WGS sequence"/>
</dbReference>
<sequence>MSFLSYTSSATPHCLNCLVQQVHSLRTENQQFKQTCSFYTEERNESNRRMDEINKENRYLEGKRHIDEAKIRHLEQENCRLEEEGRPMTFIVKMQKEVIEHQNAYIQAMIAGGNGTTVQDPEVPYLAPEPVPESPTLSTQQLMDFDDTQNRRQYEIEPSPKRHKRET</sequence>
<dbReference type="EMBL" id="JADCTT010000003">
    <property type="protein sequence ID" value="KAF9755971.1"/>
    <property type="molecule type" value="Genomic_DNA"/>
</dbReference>
<evidence type="ECO:0000313" key="3">
    <source>
        <dbReference type="EMBL" id="KAF9755971.1"/>
    </source>
</evidence>
<feature type="region of interest" description="Disordered" evidence="2">
    <location>
        <begin position="128"/>
        <end position="167"/>
    </location>
</feature>
<organism evidence="3 4">
    <name type="scientific">Bionectria ochroleuca</name>
    <name type="common">Gliocladium roseum</name>
    <dbReference type="NCBI Taxonomy" id="29856"/>
    <lineage>
        <taxon>Eukaryota</taxon>
        <taxon>Fungi</taxon>
        <taxon>Dikarya</taxon>
        <taxon>Ascomycota</taxon>
        <taxon>Pezizomycotina</taxon>
        <taxon>Sordariomycetes</taxon>
        <taxon>Hypocreomycetidae</taxon>
        <taxon>Hypocreales</taxon>
        <taxon>Bionectriaceae</taxon>
        <taxon>Clonostachys</taxon>
    </lineage>
</organism>
<feature type="coiled-coil region" evidence="1">
    <location>
        <begin position="36"/>
        <end position="63"/>
    </location>
</feature>
<reference evidence="3" key="1">
    <citation type="submission" date="2020-10" db="EMBL/GenBank/DDBJ databases">
        <title>High-Quality Genome Resource of Clonostachys rosea strain S41 by Oxford Nanopore Long-Read Sequencing.</title>
        <authorList>
            <person name="Wang H."/>
        </authorList>
    </citation>
    <scope>NUCLEOTIDE SEQUENCE</scope>
    <source>
        <strain evidence="3">S41</strain>
    </source>
</reference>
<comment type="caution">
    <text evidence="3">The sequence shown here is derived from an EMBL/GenBank/DDBJ whole genome shotgun (WGS) entry which is preliminary data.</text>
</comment>
<dbReference type="AlphaFoldDB" id="A0A8H7TSZ7"/>
<name>A0A8H7TSZ7_BIOOC</name>